<name>A0A7R8UXL5_HERIL</name>
<dbReference type="InterPro" id="IPR000198">
    <property type="entry name" value="RhoGAP_dom"/>
</dbReference>
<dbReference type="GO" id="GO:0007165">
    <property type="term" value="P:signal transduction"/>
    <property type="evidence" value="ECO:0007669"/>
    <property type="project" value="InterPro"/>
</dbReference>
<dbReference type="Pfam" id="PF00620">
    <property type="entry name" value="RhoGAP"/>
    <property type="match status" value="1"/>
</dbReference>
<protein>
    <recommendedName>
        <fullName evidence="2">Rho-GAP domain-containing protein</fullName>
    </recommendedName>
</protein>
<dbReference type="EMBL" id="LR899012">
    <property type="protein sequence ID" value="CAD7088454.1"/>
    <property type="molecule type" value="Genomic_DNA"/>
</dbReference>
<evidence type="ECO:0000259" key="2">
    <source>
        <dbReference type="PROSITE" id="PS50238"/>
    </source>
</evidence>
<evidence type="ECO:0000256" key="1">
    <source>
        <dbReference type="ARBA" id="ARBA00022468"/>
    </source>
</evidence>
<sequence length="891" mass="100576">MMEGQQAVTVDKVIAQNMRTTNYEQFKSLVRMHLSFELDLNTDEFDLPCHEVIYYEKGKVKKWNRLSKKIKGCTAGPKTNSPPDTNSVLLNMELVRQLRTLKEFLMREENIVQEGIFRRTGAVSRQNELRLQMNQKKELNLSEGFTVHDCATVYKGCLSELAEPLLTDAHYPAHCQIADLCNAEEKINSQIKEEHLLRSVQLLMLLLPEENRILFEDIIDMLHETTKYESTNKMTPDSLATLFTPHLICPRNLPAEALHYVSQSMSSVISYMIVQGSHIFDIPPKLATDIRAYSLEQKRKKTMSPEQLLDESTSDISTVNTVYTFVDREKTAEAHNSNPTDTALAQLYAHIQSLPESSKKRKLIKQFNKENGQGTPLQFLMLNRIKHAGSSRGAKSIGDSIKKHIFHRSIMSRTPKSTSATSQCDTPNSVISLPKVRVLFQSPNRKPNNFGSSLALKKHPLHKSISSTSLLTTASTPSKLLRVDWDSRKNLAHSMGASNNLEKPTSEENGKSIELSRQDSMLHKRHSDSKHNTGIDKYQTTAVRKLLFKCKSEPDIVHLSRRGRSECPTVYENGLRKSLSLNDLKACSSCEMLPMSNTTSLGLKGKVSDSNEIYTPPRHPHDVSHHVSHMETEDIHTPGGLNIYRSKELITSTPSLLLGRRSMSPITKSTQRMPKSMQESIMTPRSRKPVMLATTVGLLDQNQATYQGDLSSFREQDEDSFLIQNASTQVEHPALYRSFHENDLPTNINNEKVELEPDCHSLTDTFREYLLGRSVLTTNPIDASFSSHSDDFGSTPDIRDLDESEMSASLLYCLNGNQPDSSLSDFTTDNELESNSLRIIEGGRKDGFSRKRLACSEESLNEKENIYMNGIRSEQTKKVLVLEKNPNETSL</sequence>
<reference evidence="3 4" key="1">
    <citation type="submission" date="2020-11" db="EMBL/GenBank/DDBJ databases">
        <authorList>
            <person name="Wallbank WR R."/>
            <person name="Pardo Diaz C."/>
            <person name="Kozak K."/>
            <person name="Martin S."/>
            <person name="Jiggins C."/>
            <person name="Moest M."/>
            <person name="Warren A I."/>
            <person name="Generalovic N T."/>
            <person name="Byers J.R.P. K."/>
            <person name="Montejo-Kovacevich G."/>
            <person name="Yen C E."/>
        </authorList>
    </citation>
    <scope>NUCLEOTIDE SEQUENCE [LARGE SCALE GENOMIC DNA]</scope>
</reference>
<dbReference type="AlphaFoldDB" id="A0A7R8UXL5"/>
<accession>A0A7R8UXL5</accession>
<dbReference type="SUPFAM" id="SSF48350">
    <property type="entry name" value="GTPase activation domain, GAP"/>
    <property type="match status" value="1"/>
</dbReference>
<dbReference type="OrthoDB" id="10061772at2759"/>
<dbReference type="PROSITE" id="PS50238">
    <property type="entry name" value="RHOGAP"/>
    <property type="match status" value="1"/>
</dbReference>
<dbReference type="OMA" id="AQHEKSN"/>
<dbReference type="Proteomes" id="UP000594454">
    <property type="component" value="Chromosome 4"/>
</dbReference>
<dbReference type="PANTHER" id="PTHR14963">
    <property type="entry name" value="RHO GTPASE ACTIVATING PROTEIN 18,19-RELATED"/>
    <property type="match status" value="1"/>
</dbReference>
<dbReference type="SMART" id="SM00324">
    <property type="entry name" value="RhoGAP"/>
    <property type="match status" value="1"/>
</dbReference>
<keyword evidence="4" id="KW-1185">Reference proteome</keyword>
<dbReference type="GO" id="GO:0005737">
    <property type="term" value="C:cytoplasm"/>
    <property type="evidence" value="ECO:0007669"/>
    <property type="project" value="TreeGrafter"/>
</dbReference>
<dbReference type="FunCoup" id="A0A7R8UXL5">
    <property type="interactions" value="174"/>
</dbReference>
<gene>
    <name evidence="3" type="ORF">HERILL_LOCUS11077</name>
</gene>
<keyword evidence="1" id="KW-0343">GTPase activation</keyword>
<dbReference type="InterPro" id="IPR008936">
    <property type="entry name" value="Rho_GTPase_activation_prot"/>
</dbReference>
<dbReference type="Gene3D" id="1.10.555.10">
    <property type="entry name" value="Rho GTPase activation protein"/>
    <property type="match status" value="1"/>
</dbReference>
<dbReference type="GO" id="GO:0005096">
    <property type="term" value="F:GTPase activator activity"/>
    <property type="evidence" value="ECO:0007669"/>
    <property type="project" value="UniProtKB-KW"/>
</dbReference>
<evidence type="ECO:0000313" key="3">
    <source>
        <dbReference type="EMBL" id="CAD7088454.1"/>
    </source>
</evidence>
<evidence type="ECO:0000313" key="4">
    <source>
        <dbReference type="Proteomes" id="UP000594454"/>
    </source>
</evidence>
<dbReference type="GO" id="GO:0051056">
    <property type="term" value="P:regulation of small GTPase mediated signal transduction"/>
    <property type="evidence" value="ECO:0007669"/>
    <property type="project" value="TreeGrafter"/>
</dbReference>
<proteinExistence type="predicted"/>
<dbReference type="FunFam" id="1.10.555.10:FF:000056">
    <property type="entry name" value="AGAP001687-PB"/>
    <property type="match status" value="1"/>
</dbReference>
<dbReference type="PANTHER" id="PTHR14963:SF7">
    <property type="entry name" value="RHO GTPASE-ACTIVATING PROTEIN 19"/>
    <property type="match status" value="1"/>
</dbReference>
<organism evidence="3 4">
    <name type="scientific">Hermetia illucens</name>
    <name type="common">Black soldier fly</name>
    <dbReference type="NCBI Taxonomy" id="343691"/>
    <lineage>
        <taxon>Eukaryota</taxon>
        <taxon>Metazoa</taxon>
        <taxon>Ecdysozoa</taxon>
        <taxon>Arthropoda</taxon>
        <taxon>Hexapoda</taxon>
        <taxon>Insecta</taxon>
        <taxon>Pterygota</taxon>
        <taxon>Neoptera</taxon>
        <taxon>Endopterygota</taxon>
        <taxon>Diptera</taxon>
        <taxon>Brachycera</taxon>
        <taxon>Stratiomyomorpha</taxon>
        <taxon>Stratiomyidae</taxon>
        <taxon>Hermetiinae</taxon>
        <taxon>Hermetia</taxon>
    </lineage>
</organism>
<dbReference type="InParanoid" id="A0A7R8UXL5"/>
<feature type="domain" description="Rho-GAP" evidence="2">
    <location>
        <begin position="87"/>
        <end position="280"/>
    </location>
</feature>